<protein>
    <submittedName>
        <fullName evidence="1">Uncharacterized protein</fullName>
    </submittedName>
</protein>
<name>A0AAV0DM14_9ASTE</name>
<dbReference type="InterPro" id="IPR055298">
    <property type="entry name" value="AtLOH3-like"/>
</dbReference>
<dbReference type="Proteomes" id="UP001152523">
    <property type="component" value="Unassembled WGS sequence"/>
</dbReference>
<proteinExistence type="predicted"/>
<dbReference type="PANTHER" id="PTHR11697">
    <property type="entry name" value="GENERAL TRANSCRIPTION FACTOR 2-RELATED ZINC FINGER PROTEIN"/>
    <property type="match status" value="1"/>
</dbReference>
<accession>A0AAV0DM14</accession>
<sequence>MAGPAQGRALSAIVGISDLQSVQRIEVERMLAIRERVSGSGANQIGNLQSVGATRWSSHYDSIKNLIDMLQQLAKCLSIFKNIAQKASSQVEVHGVYRHFACLDFGSCLLLMHKVIGITSILCQGIQKNHWIS</sequence>
<dbReference type="EMBL" id="CAMAPF010000128">
    <property type="protein sequence ID" value="CAH9104898.1"/>
    <property type="molecule type" value="Genomic_DNA"/>
</dbReference>
<comment type="caution">
    <text evidence="1">The sequence shown here is derived from an EMBL/GenBank/DDBJ whole genome shotgun (WGS) entry which is preliminary data.</text>
</comment>
<gene>
    <name evidence="1" type="ORF">CEPIT_LOCUS16956</name>
</gene>
<organism evidence="1 2">
    <name type="scientific">Cuscuta epithymum</name>
    <dbReference type="NCBI Taxonomy" id="186058"/>
    <lineage>
        <taxon>Eukaryota</taxon>
        <taxon>Viridiplantae</taxon>
        <taxon>Streptophyta</taxon>
        <taxon>Embryophyta</taxon>
        <taxon>Tracheophyta</taxon>
        <taxon>Spermatophyta</taxon>
        <taxon>Magnoliopsida</taxon>
        <taxon>eudicotyledons</taxon>
        <taxon>Gunneridae</taxon>
        <taxon>Pentapetalae</taxon>
        <taxon>asterids</taxon>
        <taxon>lamiids</taxon>
        <taxon>Solanales</taxon>
        <taxon>Convolvulaceae</taxon>
        <taxon>Cuscuteae</taxon>
        <taxon>Cuscuta</taxon>
        <taxon>Cuscuta subgen. Cuscuta</taxon>
    </lineage>
</organism>
<dbReference type="AlphaFoldDB" id="A0AAV0DM14"/>
<dbReference type="PANTHER" id="PTHR11697:SF230">
    <property type="entry name" value="ZINC FINGER, MYM DOMAIN CONTAINING 1"/>
    <property type="match status" value="1"/>
</dbReference>
<reference evidence="1" key="1">
    <citation type="submission" date="2022-07" db="EMBL/GenBank/DDBJ databases">
        <authorList>
            <person name="Macas J."/>
            <person name="Novak P."/>
            <person name="Neumann P."/>
        </authorList>
    </citation>
    <scope>NUCLEOTIDE SEQUENCE</scope>
</reference>
<keyword evidence="2" id="KW-1185">Reference proteome</keyword>
<evidence type="ECO:0000313" key="2">
    <source>
        <dbReference type="Proteomes" id="UP001152523"/>
    </source>
</evidence>
<evidence type="ECO:0000313" key="1">
    <source>
        <dbReference type="EMBL" id="CAH9104898.1"/>
    </source>
</evidence>